<dbReference type="Proteomes" id="UP000769528">
    <property type="component" value="Unassembled WGS sequence"/>
</dbReference>
<keyword evidence="2" id="KW-1185">Reference proteome</keyword>
<reference evidence="1" key="2">
    <citation type="submission" date="2021-01" db="EMBL/GenBank/DDBJ databases">
        <authorList>
            <person name="Schikora-Tamarit M.A."/>
        </authorList>
    </citation>
    <scope>NUCLEOTIDE SEQUENCE</scope>
    <source>
        <strain evidence="1">CBS6341</strain>
    </source>
</reference>
<dbReference type="AlphaFoldDB" id="A0A9P8PSB3"/>
<name>A0A9P8PSB3_9ASCO</name>
<dbReference type="OrthoDB" id="10575250at2759"/>
<proteinExistence type="predicted"/>
<protein>
    <submittedName>
        <fullName evidence="1">Uncharacterized protein</fullName>
    </submittedName>
</protein>
<accession>A0A9P8PSB3</accession>
<evidence type="ECO:0000313" key="2">
    <source>
        <dbReference type="Proteomes" id="UP000769528"/>
    </source>
</evidence>
<sequence length="147" mass="17119">MSDLQFEFDLELENQQEEQQHLAQQSQIIDYIDSPLLSSYSHNEQLPELSNSLASSVSNSLLQTPLLYDSKINTRNNSIIPTEIESLDLNESSEYVTIIQNHVKDESYFEHQLSSDLNNFKRVNDVINMGSKQLQLNYQKWMNTLKY</sequence>
<dbReference type="EMBL" id="JAEUBF010000637">
    <property type="protein sequence ID" value="KAH3676409.1"/>
    <property type="molecule type" value="Genomic_DNA"/>
</dbReference>
<reference evidence="1" key="1">
    <citation type="journal article" date="2021" name="Open Biol.">
        <title>Shared evolutionary footprints suggest mitochondrial oxidative damage underlies multiple complex I losses in fungi.</title>
        <authorList>
            <person name="Schikora-Tamarit M.A."/>
            <person name="Marcet-Houben M."/>
            <person name="Nosek J."/>
            <person name="Gabaldon T."/>
        </authorList>
    </citation>
    <scope>NUCLEOTIDE SEQUENCE</scope>
    <source>
        <strain evidence="1">CBS6341</strain>
    </source>
</reference>
<gene>
    <name evidence="1" type="ORF">WICMUC_002040</name>
</gene>
<evidence type="ECO:0000313" key="1">
    <source>
        <dbReference type="EMBL" id="KAH3676409.1"/>
    </source>
</evidence>
<comment type="caution">
    <text evidence="1">The sequence shown here is derived from an EMBL/GenBank/DDBJ whole genome shotgun (WGS) entry which is preliminary data.</text>
</comment>
<organism evidence="1 2">
    <name type="scientific">Wickerhamomyces mucosus</name>
    <dbReference type="NCBI Taxonomy" id="1378264"/>
    <lineage>
        <taxon>Eukaryota</taxon>
        <taxon>Fungi</taxon>
        <taxon>Dikarya</taxon>
        <taxon>Ascomycota</taxon>
        <taxon>Saccharomycotina</taxon>
        <taxon>Saccharomycetes</taxon>
        <taxon>Phaffomycetales</taxon>
        <taxon>Wickerhamomycetaceae</taxon>
        <taxon>Wickerhamomyces</taxon>
    </lineage>
</organism>